<proteinExistence type="predicted"/>
<dbReference type="Proteomes" id="UP000004478">
    <property type="component" value="Unassembled WGS sequence"/>
</dbReference>
<dbReference type="EMBL" id="AMGM01000002">
    <property type="protein sequence ID" value="EKB51166.1"/>
    <property type="molecule type" value="Genomic_DNA"/>
</dbReference>
<name>K1L941_CECL9</name>
<keyword evidence="2" id="KW-1185">Reference proteome</keyword>
<organism evidence="1 2">
    <name type="scientific">Cecembia lonarensis (strain CCUG 58316 / KCTC 22772 / LW9)</name>
    <dbReference type="NCBI Taxonomy" id="1225176"/>
    <lineage>
        <taxon>Bacteria</taxon>
        <taxon>Pseudomonadati</taxon>
        <taxon>Bacteroidota</taxon>
        <taxon>Cytophagia</taxon>
        <taxon>Cytophagales</taxon>
        <taxon>Cyclobacteriaceae</taxon>
        <taxon>Cecembia</taxon>
    </lineage>
</organism>
<dbReference type="AlphaFoldDB" id="K1L941"/>
<sequence>MADLDFYLQNCWIGRINPSVLEIYYVSESGYDAMKLFPIYQSSDF</sequence>
<evidence type="ECO:0000313" key="1">
    <source>
        <dbReference type="EMBL" id="EKB51166.1"/>
    </source>
</evidence>
<protein>
    <submittedName>
        <fullName evidence="1">Uncharacterized protein</fullName>
    </submittedName>
</protein>
<reference evidence="1 2" key="1">
    <citation type="journal article" date="2012" name="J. Bacteriol.">
        <title>Draft Genome Sequence of Cecembia lonarensis Strain LW9T, Isolated from Lonar Lake, a Haloalkaline Lake in India.</title>
        <authorList>
            <person name="Shivaji S."/>
            <person name="Ara S."/>
            <person name="Singh A."/>
            <person name="Pinnaka A.K."/>
        </authorList>
    </citation>
    <scope>NUCLEOTIDE SEQUENCE [LARGE SCALE GENOMIC DNA]</scope>
    <source>
        <strain evidence="1 2">LW9</strain>
    </source>
</reference>
<evidence type="ECO:0000313" key="2">
    <source>
        <dbReference type="Proteomes" id="UP000004478"/>
    </source>
</evidence>
<accession>K1L941</accession>
<comment type="caution">
    <text evidence="1">The sequence shown here is derived from an EMBL/GenBank/DDBJ whole genome shotgun (WGS) entry which is preliminary data.</text>
</comment>
<gene>
    <name evidence="1" type="ORF">B879_00217</name>
</gene>